<dbReference type="GO" id="GO:0003677">
    <property type="term" value="F:DNA binding"/>
    <property type="evidence" value="ECO:0007669"/>
    <property type="project" value="UniProtKB-KW"/>
</dbReference>
<sequence length="342" mass="38450">MRDIEIIKKIVPEIDEVIQKRYTLLKFISYNQPIGRRTLSTKLSLKERNVRDEVEILRKQNLLKVDNMGMNITCEGKKVLDELNDIYIYLKGIPKLEEELRDALNIKGVIIAPGNCKESDIITKEMGNITFRALKETLQNGDIIGITGGSTMAKVAEQGVFDNIKRDIVVIPARGGLGKDLNTQSNSIAAKLSEGLGGSYRLLYIPDNLEKEALDYMLKNEEINESINLIENINTLLFGIGRADTMAKRRNLNQEKIDSLLDKGSVAEAFGHFFNIDGEEIWEYKTIGLSLKRFKKIENLIGVAGGEEKAEAIMAISSLNTNMILVTDESAAKRILKIRRNY</sequence>
<evidence type="ECO:0000256" key="2">
    <source>
        <dbReference type="ARBA" id="ARBA00023015"/>
    </source>
</evidence>
<feature type="domain" description="CggR N-terminal DNA binding" evidence="6">
    <location>
        <begin position="17"/>
        <end position="86"/>
    </location>
</feature>
<dbReference type="SUPFAM" id="SSF46785">
    <property type="entry name" value="Winged helix' DNA-binding domain"/>
    <property type="match status" value="1"/>
</dbReference>
<dbReference type="InterPro" id="IPR037171">
    <property type="entry name" value="NagB/RpiA_transferase-like"/>
</dbReference>
<dbReference type="InterPro" id="IPR036390">
    <property type="entry name" value="WH_DNA-bd_sf"/>
</dbReference>
<dbReference type="PANTHER" id="PTHR34294:SF5">
    <property type="entry name" value="CENTRAL GLYCOLYTIC GENES REGULATOR"/>
    <property type="match status" value="1"/>
</dbReference>
<dbReference type="OrthoDB" id="9793820at2"/>
<protein>
    <submittedName>
        <fullName evidence="7">Central glycolytic regulator</fullName>
    </submittedName>
</protein>
<keyword evidence="4" id="KW-0804">Transcription</keyword>
<keyword evidence="8" id="KW-1185">Reference proteome</keyword>
<dbReference type="SUPFAM" id="SSF100950">
    <property type="entry name" value="NagB/RpiA/CoA transferase-like"/>
    <property type="match status" value="1"/>
</dbReference>
<dbReference type="Pfam" id="PF21715">
    <property type="entry name" value="CggR_N"/>
    <property type="match status" value="1"/>
</dbReference>
<proteinExistence type="inferred from homology"/>
<reference evidence="7 8" key="1">
    <citation type="submission" date="2016-02" db="EMBL/GenBank/DDBJ databases">
        <title>Genome sequence of Tissierella creatinophila DSM 6911.</title>
        <authorList>
            <person name="Poehlein A."/>
            <person name="Daniel R."/>
        </authorList>
    </citation>
    <scope>NUCLEOTIDE SEQUENCE [LARGE SCALE GENOMIC DNA]</scope>
    <source>
        <strain evidence="7 8">DSM 6911</strain>
    </source>
</reference>
<evidence type="ECO:0000259" key="5">
    <source>
        <dbReference type="Pfam" id="PF04198"/>
    </source>
</evidence>
<dbReference type="EMBL" id="LTDM01000002">
    <property type="protein sequence ID" value="OLS03842.1"/>
    <property type="molecule type" value="Genomic_DNA"/>
</dbReference>
<dbReference type="Gene3D" id="1.10.10.10">
    <property type="entry name" value="Winged helix-like DNA-binding domain superfamily/Winged helix DNA-binding domain"/>
    <property type="match status" value="1"/>
</dbReference>
<dbReference type="GO" id="GO:0030246">
    <property type="term" value="F:carbohydrate binding"/>
    <property type="evidence" value="ECO:0007669"/>
    <property type="project" value="InterPro"/>
</dbReference>
<evidence type="ECO:0000256" key="3">
    <source>
        <dbReference type="ARBA" id="ARBA00023125"/>
    </source>
</evidence>
<gene>
    <name evidence="7" type="primary">cggR</name>
    <name evidence="7" type="ORF">TICRE_01660</name>
</gene>
<dbReference type="InterPro" id="IPR007324">
    <property type="entry name" value="Sugar-bd_dom_put"/>
</dbReference>
<dbReference type="RefSeq" id="WP_075724144.1">
    <property type="nucleotide sequence ID" value="NZ_LTDM01000002.1"/>
</dbReference>
<name>A0A1U7M951_TISCR</name>
<comment type="caution">
    <text evidence="7">The sequence shown here is derived from an EMBL/GenBank/DDBJ whole genome shotgun (WGS) entry which is preliminary data.</text>
</comment>
<evidence type="ECO:0000256" key="4">
    <source>
        <dbReference type="ARBA" id="ARBA00023163"/>
    </source>
</evidence>
<keyword evidence="3" id="KW-0238">DNA-binding</keyword>
<dbReference type="InterPro" id="IPR048715">
    <property type="entry name" value="CggR_N"/>
</dbReference>
<evidence type="ECO:0000256" key="1">
    <source>
        <dbReference type="ARBA" id="ARBA00010466"/>
    </source>
</evidence>
<evidence type="ECO:0000313" key="8">
    <source>
        <dbReference type="Proteomes" id="UP000186112"/>
    </source>
</evidence>
<keyword evidence="2" id="KW-0805">Transcription regulation</keyword>
<feature type="domain" description="Sugar-binding" evidence="5">
    <location>
        <begin position="95"/>
        <end position="337"/>
    </location>
</feature>
<dbReference type="Pfam" id="PF04198">
    <property type="entry name" value="Sugar-bind"/>
    <property type="match status" value="1"/>
</dbReference>
<evidence type="ECO:0000313" key="7">
    <source>
        <dbReference type="EMBL" id="OLS03842.1"/>
    </source>
</evidence>
<dbReference type="AlphaFoldDB" id="A0A1U7M951"/>
<dbReference type="PANTHER" id="PTHR34294">
    <property type="entry name" value="TRANSCRIPTIONAL REGULATOR-RELATED"/>
    <property type="match status" value="1"/>
</dbReference>
<dbReference type="Gene3D" id="3.40.50.1360">
    <property type="match status" value="1"/>
</dbReference>
<dbReference type="InterPro" id="IPR036388">
    <property type="entry name" value="WH-like_DNA-bd_sf"/>
</dbReference>
<dbReference type="Proteomes" id="UP000186112">
    <property type="component" value="Unassembled WGS sequence"/>
</dbReference>
<accession>A0A1U7M951</accession>
<organism evidence="7 8">
    <name type="scientific">Tissierella creatinophila DSM 6911</name>
    <dbReference type="NCBI Taxonomy" id="1123403"/>
    <lineage>
        <taxon>Bacteria</taxon>
        <taxon>Bacillati</taxon>
        <taxon>Bacillota</taxon>
        <taxon>Tissierellia</taxon>
        <taxon>Tissierellales</taxon>
        <taxon>Tissierellaceae</taxon>
        <taxon>Tissierella</taxon>
    </lineage>
</organism>
<evidence type="ECO:0000259" key="6">
    <source>
        <dbReference type="Pfam" id="PF21715"/>
    </source>
</evidence>
<dbReference type="InterPro" id="IPR051054">
    <property type="entry name" value="SorC_transcr_regulators"/>
</dbReference>
<comment type="similarity">
    <text evidence="1">Belongs to the SorC transcriptional regulatory family.</text>
</comment>